<organism evidence="2 3">
    <name type="scientific">Cervus elaphus hippelaphus</name>
    <name type="common">European red deer</name>
    <dbReference type="NCBI Taxonomy" id="46360"/>
    <lineage>
        <taxon>Eukaryota</taxon>
        <taxon>Metazoa</taxon>
        <taxon>Chordata</taxon>
        <taxon>Craniata</taxon>
        <taxon>Vertebrata</taxon>
        <taxon>Euteleostomi</taxon>
        <taxon>Mammalia</taxon>
        <taxon>Eutheria</taxon>
        <taxon>Laurasiatheria</taxon>
        <taxon>Artiodactyla</taxon>
        <taxon>Ruminantia</taxon>
        <taxon>Pecora</taxon>
        <taxon>Cervidae</taxon>
        <taxon>Cervinae</taxon>
        <taxon>Cervus</taxon>
    </lineage>
</organism>
<proteinExistence type="predicted"/>
<dbReference type="OrthoDB" id="9832441at2759"/>
<gene>
    <name evidence="2" type="ORF">Celaphus_00009568</name>
</gene>
<dbReference type="AlphaFoldDB" id="A0A212C0M7"/>
<evidence type="ECO:0000313" key="3">
    <source>
        <dbReference type="Proteomes" id="UP000242450"/>
    </source>
</evidence>
<evidence type="ECO:0000256" key="1">
    <source>
        <dbReference type="SAM" id="Phobius"/>
    </source>
</evidence>
<dbReference type="Proteomes" id="UP000242450">
    <property type="component" value="Chromosome X"/>
</dbReference>
<protein>
    <submittedName>
        <fullName evidence="2">ATP11C</fullName>
    </submittedName>
</protein>
<keyword evidence="3" id="KW-1185">Reference proteome</keyword>
<accession>A0A212C0M7</accession>
<keyword evidence="1" id="KW-0472">Membrane</keyword>
<name>A0A212C0M7_CEREH</name>
<keyword evidence="1" id="KW-0812">Transmembrane</keyword>
<keyword evidence="1" id="KW-1133">Transmembrane helix</keyword>
<feature type="transmembrane region" description="Helical" evidence="1">
    <location>
        <begin position="7"/>
        <end position="26"/>
    </location>
</feature>
<sequence length="111" mass="13108">MLQLGPFLYWTFLAAFEGTVFFFGTYFLFQTTSLDENGKLALDTRFWTWINHFELICFSIMPFLKQQRMYFVFAQMLSSVSIWLAIILLIFISLSPEILLIVLKSVRRRSA</sequence>
<evidence type="ECO:0000313" key="2">
    <source>
        <dbReference type="EMBL" id="OWJ99496.1"/>
    </source>
</evidence>
<feature type="non-terminal residue" evidence="2">
    <location>
        <position position="111"/>
    </location>
</feature>
<reference evidence="2 3" key="1">
    <citation type="journal article" date="2018" name="Mol. Genet. Genomics">
        <title>The red deer Cervus elaphus genome CerEla1.0: sequencing, annotating, genes, and chromosomes.</title>
        <authorList>
            <person name="Bana N.A."/>
            <person name="Nyiri A."/>
            <person name="Nagy J."/>
            <person name="Frank K."/>
            <person name="Nagy T."/>
            <person name="Steger V."/>
            <person name="Schiller M."/>
            <person name="Lakatos P."/>
            <person name="Sugar L."/>
            <person name="Horn P."/>
            <person name="Barta E."/>
            <person name="Orosz L."/>
        </authorList>
    </citation>
    <scope>NUCLEOTIDE SEQUENCE [LARGE SCALE GENOMIC DNA]</scope>
    <source>
        <strain evidence="2">Hungarian</strain>
    </source>
</reference>
<dbReference type="EMBL" id="MKHE01000034">
    <property type="protein sequence ID" value="OWJ99496.1"/>
    <property type="molecule type" value="Genomic_DNA"/>
</dbReference>
<comment type="caution">
    <text evidence="2">The sequence shown here is derived from an EMBL/GenBank/DDBJ whole genome shotgun (WGS) entry which is preliminary data.</text>
</comment>
<feature type="transmembrane region" description="Helical" evidence="1">
    <location>
        <begin position="71"/>
        <end position="94"/>
    </location>
</feature>